<dbReference type="RefSeq" id="XP_030047890.1">
    <property type="nucleotide sequence ID" value="XM_030192030.1"/>
</dbReference>
<evidence type="ECO:0000256" key="6">
    <source>
        <dbReference type="ARBA" id="ARBA00022989"/>
    </source>
</evidence>
<dbReference type="AlphaFoldDB" id="A0A6P7XBE7"/>
<sequence>MYPPFPEFNWIVSPIKIFLECNENSQTSFYCMLGFLTLLAGISFLVAFKARKLPDRYNESKWIVFSMMVFLSVWTSFLPAYLSTRGKNMVAVEIFAILSSSTGVLACIFLPKCYIVLLTRESGNVRTLNEKFLRAKKPSIHGHGSTVVAAPQGHSHWLQSLEAFWLSAQQRKRKSSPGNPCQLRFQTNGYQCALAMVFATEEINQNPKILPNVTLGFRIFDSCHTEAMATQGVIWMLSGDKAIIPNYRCQPATKMAAIVGDQPSSVSIQVARILGLQRIPQISYASSLLVLGDKLQFPSFLRTVGSIESVPSKLADLLSHFGWTWVGILFSSTDYGVDAAQALKTELASLKFCVAFFETLSQNDSPIRIQYLVNIIRTSSAVVIIVHGYPMEIGPVLEEMVQAKARKVWIFGPAITGSSLFFNRRLWEMLNGTIGFTIPNLDIPSFREFQYKNHPTDSSPDIFLRPFWEHVFDCEWKEGPHKTDEFQSGGRKPCLGSERLESLPISTYDFQNMRISYCTYNAVYALAHALHDLLSCDSDRGNCSSFADVQPWQVPRSVCSNNCPPGYRKVSQKGRPVCCFHCVPCPEGEISNETDAISCIKCPQDHWSNQRRDQCIRRVVEFLSFDDTLGAWMGAAAIFLSVTVSVVLVIFFYYRHSPIVKANNRGLSYILLISLILCCLCSLIFIGKPTELHCILRQTAFGLVFSFCVACILTKTTMVLVAFRALSPDSIYRRWLGHRTPAIIIVSCVSVQTIICISWVSMYPPFPEFNWKHSPTKILLECNENSRTAFYCMLGFLTLLAGISFLVAFQARKLPDRYNESKWIVFSMMVFLSVWTSFLPAYLSTLGKKMVAVEIFAILSSSTGVLACIFLPKCYIILLKREFGSVRILNEKFPRANKKL</sequence>
<feature type="domain" description="G-protein coupled receptors family 3 profile" evidence="13">
    <location>
        <begin position="1"/>
        <end position="121"/>
    </location>
</feature>
<dbReference type="InterPro" id="IPR004073">
    <property type="entry name" value="GPCR_3_vmron_rcpt_2"/>
</dbReference>
<evidence type="ECO:0000256" key="12">
    <source>
        <dbReference type="SAM" id="Phobius"/>
    </source>
</evidence>
<keyword evidence="9" id="KW-0675">Receptor</keyword>
<dbReference type="FunFam" id="2.10.50.30:FF:000002">
    <property type="entry name" value="Vomeronasal 2 receptor, h1"/>
    <property type="match status" value="1"/>
</dbReference>
<feature type="transmembrane region" description="Helical" evidence="12">
    <location>
        <begin position="27"/>
        <end position="50"/>
    </location>
</feature>
<keyword evidence="8 12" id="KW-0472">Membrane</keyword>
<accession>A0A6P7XBE7</accession>
<evidence type="ECO:0000256" key="2">
    <source>
        <dbReference type="ARBA" id="ARBA00007242"/>
    </source>
</evidence>
<keyword evidence="5" id="KW-0732">Signal</keyword>
<evidence type="ECO:0000256" key="9">
    <source>
        <dbReference type="ARBA" id="ARBA00023170"/>
    </source>
</evidence>
<dbReference type="Gene3D" id="3.40.50.2300">
    <property type="match status" value="2"/>
</dbReference>
<evidence type="ECO:0000256" key="10">
    <source>
        <dbReference type="ARBA" id="ARBA00023180"/>
    </source>
</evidence>
<feature type="transmembrane region" description="Helical" evidence="12">
    <location>
        <begin position="699"/>
        <end position="723"/>
    </location>
</feature>
<evidence type="ECO:0000313" key="15">
    <source>
        <dbReference type="RefSeq" id="XP_030047890.1"/>
    </source>
</evidence>
<dbReference type="PANTHER" id="PTHR24061:SF0">
    <property type="entry name" value="C-FAMILY ODORANT RECEPTOR OLFCT1"/>
    <property type="match status" value="1"/>
</dbReference>
<dbReference type="GO" id="GO:0005886">
    <property type="term" value="C:plasma membrane"/>
    <property type="evidence" value="ECO:0007669"/>
    <property type="project" value="UniProtKB-SubCell"/>
</dbReference>
<keyword evidence="7" id="KW-0297">G-protein coupled receptor</keyword>
<dbReference type="Pfam" id="PF00003">
    <property type="entry name" value="7tm_3"/>
    <property type="match status" value="2"/>
</dbReference>
<dbReference type="PANTHER" id="PTHR24061">
    <property type="entry name" value="CALCIUM-SENSING RECEPTOR-RELATED"/>
    <property type="match status" value="1"/>
</dbReference>
<dbReference type="FunFam" id="3.40.50.2300:FF:000016">
    <property type="entry name" value="Taste 1 receptor member 2"/>
    <property type="match status" value="1"/>
</dbReference>
<dbReference type="PRINTS" id="PR00248">
    <property type="entry name" value="GPCRMGR"/>
</dbReference>
<feature type="transmembrane region" description="Helical" evidence="12">
    <location>
        <begin position="788"/>
        <end position="811"/>
    </location>
</feature>
<dbReference type="SUPFAM" id="SSF53822">
    <property type="entry name" value="Periplasmic binding protein-like I"/>
    <property type="match status" value="1"/>
</dbReference>
<keyword evidence="10" id="KW-0325">Glycoprotein</keyword>
<dbReference type="Pfam" id="PF01094">
    <property type="entry name" value="ANF_receptor"/>
    <property type="match status" value="1"/>
</dbReference>
<feature type="transmembrane region" description="Helical" evidence="12">
    <location>
        <begin position="629"/>
        <end position="654"/>
    </location>
</feature>
<keyword evidence="11" id="KW-0807">Transducer</keyword>
<feature type="transmembrane region" description="Helical" evidence="12">
    <location>
        <begin position="62"/>
        <end position="82"/>
    </location>
</feature>
<comment type="subcellular location">
    <subcellularLocation>
        <location evidence="1">Cell membrane</location>
        <topology evidence="1">Multi-pass membrane protein</topology>
    </subcellularLocation>
</comment>
<dbReference type="OrthoDB" id="5984008at2759"/>
<feature type="transmembrane region" description="Helical" evidence="12">
    <location>
        <begin position="855"/>
        <end position="878"/>
    </location>
</feature>
<dbReference type="Pfam" id="PF07562">
    <property type="entry name" value="NCD3G"/>
    <property type="match status" value="1"/>
</dbReference>
<keyword evidence="3" id="KW-1003">Cell membrane</keyword>
<evidence type="ECO:0000256" key="1">
    <source>
        <dbReference type="ARBA" id="ARBA00004651"/>
    </source>
</evidence>
<dbReference type="InterPro" id="IPR017978">
    <property type="entry name" value="GPCR_3_C"/>
</dbReference>
<dbReference type="InterPro" id="IPR000337">
    <property type="entry name" value="GPCR_3"/>
</dbReference>
<feature type="domain" description="G-protein coupled receptors family 3 profile" evidence="13">
    <location>
        <begin position="629"/>
        <end position="882"/>
    </location>
</feature>
<dbReference type="InterPro" id="IPR028082">
    <property type="entry name" value="Peripla_BP_I"/>
</dbReference>
<dbReference type="KEGG" id="muo:115461981"/>
<dbReference type="PROSITE" id="PS50259">
    <property type="entry name" value="G_PROTEIN_RECEP_F3_4"/>
    <property type="match status" value="2"/>
</dbReference>
<gene>
    <name evidence="15" type="primary">LOC115461981</name>
</gene>
<proteinExistence type="inferred from homology"/>
<evidence type="ECO:0000313" key="14">
    <source>
        <dbReference type="Proteomes" id="UP000515156"/>
    </source>
</evidence>
<organism evidence="14 15">
    <name type="scientific">Microcaecilia unicolor</name>
    <dbReference type="NCBI Taxonomy" id="1415580"/>
    <lineage>
        <taxon>Eukaryota</taxon>
        <taxon>Metazoa</taxon>
        <taxon>Chordata</taxon>
        <taxon>Craniata</taxon>
        <taxon>Vertebrata</taxon>
        <taxon>Euteleostomi</taxon>
        <taxon>Amphibia</taxon>
        <taxon>Gymnophiona</taxon>
        <taxon>Siphonopidae</taxon>
        <taxon>Microcaecilia</taxon>
    </lineage>
</organism>
<evidence type="ECO:0000256" key="3">
    <source>
        <dbReference type="ARBA" id="ARBA00022475"/>
    </source>
</evidence>
<evidence type="ECO:0000259" key="13">
    <source>
        <dbReference type="PROSITE" id="PS50259"/>
    </source>
</evidence>
<dbReference type="PRINTS" id="PR01535">
    <property type="entry name" value="VOMERONASL2R"/>
</dbReference>
<reference evidence="15" key="1">
    <citation type="submission" date="2025-08" db="UniProtKB">
        <authorList>
            <consortium name="RefSeq"/>
        </authorList>
    </citation>
    <scope>IDENTIFICATION</scope>
</reference>
<evidence type="ECO:0000256" key="8">
    <source>
        <dbReference type="ARBA" id="ARBA00023136"/>
    </source>
</evidence>
<evidence type="ECO:0000256" key="4">
    <source>
        <dbReference type="ARBA" id="ARBA00022692"/>
    </source>
</evidence>
<feature type="transmembrane region" description="Helical" evidence="12">
    <location>
        <begin position="823"/>
        <end position="843"/>
    </location>
</feature>
<keyword evidence="6 12" id="KW-1133">Transmembrane helix</keyword>
<keyword evidence="14" id="KW-1185">Reference proteome</keyword>
<dbReference type="InterPro" id="IPR000068">
    <property type="entry name" value="GPCR_3_Ca_sens_rcpt-rel"/>
</dbReference>
<dbReference type="GO" id="GO:0004930">
    <property type="term" value="F:G protein-coupled receptor activity"/>
    <property type="evidence" value="ECO:0007669"/>
    <property type="project" value="UniProtKB-KW"/>
</dbReference>
<name>A0A6P7XBE7_9AMPH</name>
<feature type="transmembrane region" description="Helical" evidence="12">
    <location>
        <begin position="666"/>
        <end position="687"/>
    </location>
</feature>
<evidence type="ECO:0000256" key="5">
    <source>
        <dbReference type="ARBA" id="ARBA00022729"/>
    </source>
</evidence>
<protein>
    <submittedName>
        <fullName evidence="15">Taste receptor type 1 member 2-like</fullName>
    </submittedName>
</protein>
<evidence type="ECO:0000256" key="11">
    <source>
        <dbReference type="ARBA" id="ARBA00023224"/>
    </source>
</evidence>
<comment type="similarity">
    <text evidence="2">Belongs to the G-protein coupled receptor 3 family.</text>
</comment>
<dbReference type="Proteomes" id="UP000515156">
    <property type="component" value="Chromosome 2"/>
</dbReference>
<evidence type="ECO:0000256" key="7">
    <source>
        <dbReference type="ARBA" id="ARBA00023040"/>
    </source>
</evidence>
<feature type="transmembrane region" description="Helical" evidence="12">
    <location>
        <begin position="743"/>
        <end position="762"/>
    </location>
</feature>
<dbReference type="InterPro" id="IPR001828">
    <property type="entry name" value="ANF_lig-bd_rcpt"/>
</dbReference>
<dbReference type="InterPro" id="IPR011500">
    <property type="entry name" value="GPCR_3_9-Cys_dom"/>
</dbReference>
<keyword evidence="4 12" id="KW-0812">Transmembrane</keyword>
<dbReference type="GeneID" id="115461981"/>
<dbReference type="InParanoid" id="A0A6P7XBE7"/>